<gene>
    <name evidence="6" type="ORF">PHMEG_00025075</name>
</gene>
<keyword evidence="7" id="KW-1185">Reference proteome</keyword>
<evidence type="ECO:0000256" key="2">
    <source>
        <dbReference type="ARBA" id="ARBA00009520"/>
    </source>
</evidence>
<dbReference type="GO" id="GO:0005576">
    <property type="term" value="C:extracellular region"/>
    <property type="evidence" value="ECO:0007669"/>
    <property type="project" value="UniProtKB-SubCell"/>
</dbReference>
<evidence type="ECO:0000256" key="3">
    <source>
        <dbReference type="ARBA" id="ARBA00022525"/>
    </source>
</evidence>
<proteinExistence type="inferred from homology"/>
<dbReference type="EMBL" id="NBNE01005642">
    <property type="protein sequence ID" value="OWZ03231.1"/>
    <property type="molecule type" value="Genomic_DNA"/>
</dbReference>
<organism evidence="6 7">
    <name type="scientific">Phytophthora megakarya</name>
    <dbReference type="NCBI Taxonomy" id="4795"/>
    <lineage>
        <taxon>Eukaryota</taxon>
        <taxon>Sar</taxon>
        <taxon>Stramenopiles</taxon>
        <taxon>Oomycota</taxon>
        <taxon>Peronosporomycetes</taxon>
        <taxon>Peronosporales</taxon>
        <taxon>Peronosporaceae</taxon>
        <taxon>Phytophthora</taxon>
    </lineage>
</organism>
<evidence type="ECO:0000256" key="4">
    <source>
        <dbReference type="ARBA" id="ARBA00023026"/>
    </source>
</evidence>
<dbReference type="PANTHER" id="PTHR33657">
    <property type="entry name" value="DOMAIN PROTEIN, PUTATIVE (AFU_ORTHOLOGUE AFUA_5G00600)-RELATED"/>
    <property type="match status" value="1"/>
</dbReference>
<feature type="chain" id="PRO_5012556254" description="Necrosis inducing protein NPP1" evidence="5">
    <location>
        <begin position="20"/>
        <end position="246"/>
    </location>
</feature>
<keyword evidence="4" id="KW-0843">Virulence</keyword>
<feature type="signal peptide" evidence="5">
    <location>
        <begin position="1"/>
        <end position="19"/>
    </location>
</feature>
<dbReference type="Pfam" id="PF05630">
    <property type="entry name" value="NPP1"/>
    <property type="match status" value="1"/>
</dbReference>
<keyword evidence="3" id="KW-0964">Secreted</keyword>
<dbReference type="InterPro" id="IPR008701">
    <property type="entry name" value="NPP1"/>
</dbReference>
<dbReference type="Proteomes" id="UP000198211">
    <property type="component" value="Unassembled WGS sequence"/>
</dbReference>
<evidence type="ECO:0000256" key="5">
    <source>
        <dbReference type="SAM" id="SignalP"/>
    </source>
</evidence>
<comment type="subcellular location">
    <subcellularLocation>
        <location evidence="1">Secreted</location>
    </subcellularLocation>
</comment>
<protein>
    <recommendedName>
        <fullName evidence="8">Necrosis inducing protein NPP1</fullName>
    </recommendedName>
</protein>
<comment type="caution">
    <text evidence="6">The sequence shown here is derived from an EMBL/GenBank/DDBJ whole genome shotgun (WGS) entry which is preliminary data.</text>
</comment>
<reference evidence="7" key="1">
    <citation type="submission" date="2017-03" db="EMBL/GenBank/DDBJ databases">
        <title>Phytopthora megakarya and P. palmivora, two closely related causual agents of cacao black pod achieved similar genome size and gene model numbers by different mechanisms.</title>
        <authorList>
            <person name="Ali S."/>
            <person name="Shao J."/>
            <person name="Larry D.J."/>
            <person name="Kronmiller B."/>
            <person name="Shen D."/>
            <person name="Strem M.D."/>
            <person name="Melnick R.L."/>
            <person name="Guiltinan M.J."/>
            <person name="Tyler B.M."/>
            <person name="Meinhardt L.W."/>
            <person name="Bailey B.A."/>
        </authorList>
    </citation>
    <scope>NUCLEOTIDE SEQUENCE [LARGE SCALE GENOMIC DNA]</scope>
    <source>
        <strain evidence="7">zdho120</strain>
    </source>
</reference>
<keyword evidence="5" id="KW-0732">Signal</keyword>
<comment type="similarity">
    <text evidence="2">Belongs to the Necrosis inducing protein (NPP1) family.</text>
</comment>
<evidence type="ECO:0000313" key="7">
    <source>
        <dbReference type="Proteomes" id="UP000198211"/>
    </source>
</evidence>
<dbReference type="AlphaFoldDB" id="A0A225VCJ4"/>
<sequence length="246" mass="27085">MNPPAVATIFFIALVCVTATTDHDKVQPFPQPEPTTASEKAAILFKPQLITPSNVCVPFPAVNADGGVSGGLKKTGFNGGCKHAPLGSQIYGRTGWYKDQWAIMYAWYFPKSFDASGFPSARHGWQSVVVWINNPAVEKPNIVGVSMSTRDSKYIKTTNLRSGYFVDPIGGQLSDTSLRFEYTVGIEASLSMFFAKTDGQYQDLIMWEQLTDNARAALNDINNFGKAEVPFNDGNYENALSRAWLY</sequence>
<dbReference type="PANTHER" id="PTHR33657:SF8">
    <property type="entry name" value="DOMAIN PROTEIN, PUTATIVE (AFU_ORTHOLOGUE AFUA_5G00600)-RELATED"/>
    <property type="match status" value="1"/>
</dbReference>
<evidence type="ECO:0000256" key="1">
    <source>
        <dbReference type="ARBA" id="ARBA00004613"/>
    </source>
</evidence>
<evidence type="ECO:0000313" key="6">
    <source>
        <dbReference type="EMBL" id="OWZ03231.1"/>
    </source>
</evidence>
<dbReference type="STRING" id="4795.A0A225VCJ4"/>
<name>A0A225VCJ4_9STRA</name>
<dbReference type="PIRSF" id="PIRSF029958">
    <property type="entry name" value="Necrosis-inducing_protein"/>
    <property type="match status" value="1"/>
</dbReference>
<accession>A0A225VCJ4</accession>
<evidence type="ECO:0008006" key="8">
    <source>
        <dbReference type="Google" id="ProtNLM"/>
    </source>
</evidence>